<proteinExistence type="predicted"/>
<gene>
    <name evidence="1" type="ORF">NTEN_LOCUS2068</name>
</gene>
<evidence type="ECO:0000313" key="2">
    <source>
        <dbReference type="Proteomes" id="UP000479000"/>
    </source>
</evidence>
<sequence length="76" mass="8977">METKERISKSVWPKVVLHIAQGVELWFSPCLQELPWPLMKLSGLYSHVIVERQHILHNHKLALMRRRNPQASILRT</sequence>
<reference evidence="1 2" key="1">
    <citation type="submission" date="2020-02" db="EMBL/GenBank/DDBJ databases">
        <authorList>
            <person name="Ferguson B K."/>
        </authorList>
    </citation>
    <scope>NUCLEOTIDE SEQUENCE [LARGE SCALE GENOMIC DNA]</scope>
</reference>
<dbReference type="Proteomes" id="UP000479000">
    <property type="component" value="Unassembled WGS sequence"/>
</dbReference>
<keyword evidence="2" id="KW-1185">Reference proteome</keyword>
<protein>
    <submittedName>
        <fullName evidence="1">Uncharacterized protein</fullName>
    </submittedName>
</protein>
<evidence type="ECO:0000313" key="1">
    <source>
        <dbReference type="EMBL" id="CAA9995277.1"/>
    </source>
</evidence>
<feature type="non-terminal residue" evidence="1">
    <location>
        <position position="76"/>
    </location>
</feature>
<name>A0A6H5G143_9HEMI</name>
<dbReference type="EMBL" id="CADCXU010003270">
    <property type="protein sequence ID" value="CAA9995277.1"/>
    <property type="molecule type" value="Genomic_DNA"/>
</dbReference>
<dbReference type="AlphaFoldDB" id="A0A6H5G143"/>
<organism evidence="1 2">
    <name type="scientific">Nesidiocoris tenuis</name>
    <dbReference type="NCBI Taxonomy" id="355587"/>
    <lineage>
        <taxon>Eukaryota</taxon>
        <taxon>Metazoa</taxon>
        <taxon>Ecdysozoa</taxon>
        <taxon>Arthropoda</taxon>
        <taxon>Hexapoda</taxon>
        <taxon>Insecta</taxon>
        <taxon>Pterygota</taxon>
        <taxon>Neoptera</taxon>
        <taxon>Paraneoptera</taxon>
        <taxon>Hemiptera</taxon>
        <taxon>Heteroptera</taxon>
        <taxon>Panheteroptera</taxon>
        <taxon>Cimicomorpha</taxon>
        <taxon>Miridae</taxon>
        <taxon>Dicyphina</taxon>
        <taxon>Nesidiocoris</taxon>
    </lineage>
</organism>
<accession>A0A6H5G143</accession>